<name>A0A2Y9AKJ2_9RHOB</name>
<dbReference type="Proteomes" id="UP000251571">
    <property type="component" value="Unassembled WGS sequence"/>
</dbReference>
<dbReference type="Proteomes" id="UP000245839">
    <property type="component" value="Unassembled WGS sequence"/>
</dbReference>
<dbReference type="AlphaFoldDB" id="A0A2Y9AKJ2"/>
<evidence type="ECO:0000256" key="1">
    <source>
        <dbReference type="PROSITE-ProRule" id="PRU00285"/>
    </source>
</evidence>
<comment type="similarity">
    <text evidence="1 2">Belongs to the small heat shock protein (HSP20) family.</text>
</comment>
<dbReference type="Pfam" id="PF00011">
    <property type="entry name" value="HSP20"/>
    <property type="match status" value="1"/>
</dbReference>
<dbReference type="InterPro" id="IPR031107">
    <property type="entry name" value="Small_HSP"/>
</dbReference>
<dbReference type="EMBL" id="QGDJ01000003">
    <property type="protein sequence ID" value="PWJ20579.1"/>
    <property type="molecule type" value="Genomic_DNA"/>
</dbReference>
<proteinExistence type="inferred from homology"/>
<dbReference type="Gene3D" id="2.60.40.790">
    <property type="match status" value="1"/>
</dbReference>
<accession>A0A2Y9AKJ2</accession>
<evidence type="ECO:0000313" key="7">
    <source>
        <dbReference type="Proteomes" id="UP000245839"/>
    </source>
</evidence>
<evidence type="ECO:0000313" key="8">
    <source>
        <dbReference type="Proteomes" id="UP000251571"/>
    </source>
</evidence>
<dbReference type="InterPro" id="IPR002068">
    <property type="entry name" value="A-crystallin/Hsp20_dom"/>
</dbReference>
<reference evidence="6 8" key="1">
    <citation type="submission" date="2016-10" db="EMBL/GenBank/DDBJ databases">
        <authorList>
            <person name="Cai Z."/>
        </authorList>
    </citation>
    <scope>NUCLEOTIDE SEQUENCE [LARGE SCALE GENOMIC DNA]</scope>
    <source>
        <strain evidence="6 8">DSM 25227</strain>
    </source>
</reference>
<dbReference type="PROSITE" id="PS01031">
    <property type="entry name" value="SHSP"/>
    <property type="match status" value="1"/>
</dbReference>
<dbReference type="SUPFAM" id="SSF49764">
    <property type="entry name" value="HSP20-like chaperones"/>
    <property type="match status" value="1"/>
</dbReference>
<evidence type="ECO:0000256" key="3">
    <source>
        <dbReference type="SAM" id="MobiDB-lite"/>
    </source>
</evidence>
<dbReference type="InterPro" id="IPR008978">
    <property type="entry name" value="HSP20-like_chaperone"/>
</dbReference>
<keyword evidence="7" id="KW-1185">Reference proteome</keyword>
<protein>
    <submittedName>
        <fullName evidence="6">HSP20 family protein</fullName>
    </submittedName>
</protein>
<reference evidence="5 7" key="2">
    <citation type="submission" date="2018-03" db="EMBL/GenBank/DDBJ databases">
        <title>Genomic Encyclopedia of Archaeal and Bacterial Type Strains, Phase II (KMG-II): from individual species to whole genera.</title>
        <authorList>
            <person name="Goeker M."/>
        </authorList>
    </citation>
    <scope>NUCLEOTIDE SEQUENCE [LARGE SCALE GENOMIC DNA]</scope>
    <source>
        <strain evidence="5 7">DSM 25227</strain>
    </source>
</reference>
<feature type="compositionally biased region" description="Basic and acidic residues" evidence="3">
    <location>
        <begin position="1"/>
        <end position="14"/>
    </location>
</feature>
<feature type="domain" description="SHSP" evidence="4">
    <location>
        <begin position="59"/>
        <end position="173"/>
    </location>
</feature>
<dbReference type="CDD" id="cd06464">
    <property type="entry name" value="ACD_sHsps-like"/>
    <property type="match status" value="1"/>
</dbReference>
<evidence type="ECO:0000313" key="5">
    <source>
        <dbReference type="EMBL" id="PWJ20579.1"/>
    </source>
</evidence>
<evidence type="ECO:0000256" key="2">
    <source>
        <dbReference type="RuleBase" id="RU003616"/>
    </source>
</evidence>
<dbReference type="PANTHER" id="PTHR11527">
    <property type="entry name" value="HEAT-SHOCK PROTEIN 20 FAMILY MEMBER"/>
    <property type="match status" value="1"/>
</dbReference>
<sequence>MSKKKSEIDVRKEPAPASVEGWPSMTSLRNEIDRLFDDFGAGRWREPLSRRMHALLPASADWPLQPATEFVECDGEYRLTAELPGMTAEDIDIKLSDGTISVRGEKSEEKKEEKEDYLVSERRYGAFHRTLSVPSGIDADGVKAEFANGVLTVTLPKTQEAKQKERKIKVSTAA</sequence>
<evidence type="ECO:0000313" key="6">
    <source>
        <dbReference type="EMBL" id="SSA44675.1"/>
    </source>
</evidence>
<gene>
    <name evidence="5" type="ORF">BCF38_103398</name>
    <name evidence="6" type="ORF">SAMN05421539_103398</name>
</gene>
<organism evidence="6 8">
    <name type="scientific">Jannaschia seohaensis</name>
    <dbReference type="NCBI Taxonomy" id="475081"/>
    <lineage>
        <taxon>Bacteria</taxon>
        <taxon>Pseudomonadati</taxon>
        <taxon>Pseudomonadota</taxon>
        <taxon>Alphaproteobacteria</taxon>
        <taxon>Rhodobacterales</taxon>
        <taxon>Roseobacteraceae</taxon>
        <taxon>Jannaschia</taxon>
    </lineage>
</organism>
<dbReference type="EMBL" id="UETC01000003">
    <property type="protein sequence ID" value="SSA44675.1"/>
    <property type="molecule type" value="Genomic_DNA"/>
</dbReference>
<feature type="region of interest" description="Disordered" evidence="3">
    <location>
        <begin position="1"/>
        <end position="23"/>
    </location>
</feature>
<evidence type="ECO:0000259" key="4">
    <source>
        <dbReference type="PROSITE" id="PS01031"/>
    </source>
</evidence>